<keyword evidence="4 14" id="KW-1134">Transmembrane beta strand</keyword>
<evidence type="ECO:0000313" key="20">
    <source>
        <dbReference type="Proteomes" id="UP000261284"/>
    </source>
</evidence>
<feature type="signal peptide" evidence="16">
    <location>
        <begin position="1"/>
        <end position="25"/>
    </location>
</feature>
<evidence type="ECO:0000256" key="3">
    <source>
        <dbReference type="ARBA" id="ARBA00022448"/>
    </source>
</evidence>
<dbReference type="Proteomes" id="UP000261284">
    <property type="component" value="Unassembled WGS sequence"/>
</dbReference>
<keyword evidence="11 14" id="KW-0472">Membrane</keyword>
<evidence type="ECO:0000259" key="18">
    <source>
        <dbReference type="Pfam" id="PF07715"/>
    </source>
</evidence>
<keyword evidence="20" id="KW-1185">Reference proteome</keyword>
<dbReference type="Gene3D" id="2.60.40.1120">
    <property type="entry name" value="Carboxypeptidase-like, regulatory domain"/>
    <property type="match status" value="1"/>
</dbReference>
<keyword evidence="10 15" id="KW-0798">TonB box</keyword>
<dbReference type="SUPFAM" id="SSF49452">
    <property type="entry name" value="Starch-binding domain-like"/>
    <property type="match status" value="1"/>
</dbReference>
<reference evidence="19 20" key="1">
    <citation type="submission" date="2018-08" db="EMBL/GenBank/DDBJ databases">
        <title>Chitinophagaceae sp. K23C18032701, a novel bacterium isolated from forest soil.</title>
        <authorList>
            <person name="Wang C."/>
        </authorList>
    </citation>
    <scope>NUCLEOTIDE SEQUENCE [LARGE SCALE GENOMIC DNA]</scope>
    <source>
        <strain evidence="19 20">K23C18032701</strain>
    </source>
</reference>
<dbReference type="InterPro" id="IPR000531">
    <property type="entry name" value="Beta-barrel_TonB"/>
</dbReference>
<dbReference type="NCBIfam" id="TIGR01783">
    <property type="entry name" value="TonB-siderophor"/>
    <property type="match status" value="1"/>
</dbReference>
<dbReference type="PANTHER" id="PTHR32552:SF68">
    <property type="entry name" value="FERRICHROME OUTER MEMBRANE TRANSPORTER_PHAGE RECEPTOR"/>
    <property type="match status" value="1"/>
</dbReference>
<dbReference type="EMBL" id="QTJU01000001">
    <property type="protein sequence ID" value="RFM30603.1"/>
    <property type="molecule type" value="Genomic_DNA"/>
</dbReference>
<keyword evidence="13 14" id="KW-0998">Cell outer membrane</keyword>
<evidence type="ECO:0000256" key="10">
    <source>
        <dbReference type="ARBA" id="ARBA00023077"/>
    </source>
</evidence>
<dbReference type="GO" id="GO:0038023">
    <property type="term" value="F:signaling receptor activity"/>
    <property type="evidence" value="ECO:0007669"/>
    <property type="project" value="InterPro"/>
</dbReference>
<organism evidence="19 20">
    <name type="scientific">Deminuibacter soli</name>
    <dbReference type="NCBI Taxonomy" id="2291815"/>
    <lineage>
        <taxon>Bacteria</taxon>
        <taxon>Pseudomonadati</taxon>
        <taxon>Bacteroidota</taxon>
        <taxon>Chitinophagia</taxon>
        <taxon>Chitinophagales</taxon>
        <taxon>Chitinophagaceae</taxon>
        <taxon>Deminuibacter</taxon>
    </lineage>
</organism>
<keyword evidence="6 14" id="KW-0812">Transmembrane</keyword>
<keyword evidence="7 16" id="KW-0732">Signal</keyword>
<dbReference type="InterPro" id="IPR012910">
    <property type="entry name" value="Plug_dom"/>
</dbReference>
<dbReference type="CDD" id="cd01347">
    <property type="entry name" value="ligand_gated_channel"/>
    <property type="match status" value="1"/>
</dbReference>
<feature type="domain" description="TonB-dependent receptor plug" evidence="18">
    <location>
        <begin position="144"/>
        <end position="238"/>
    </location>
</feature>
<keyword evidence="12 19" id="KW-0675">Receptor</keyword>
<dbReference type="Pfam" id="PF00593">
    <property type="entry name" value="TonB_dep_Rec_b-barrel"/>
    <property type="match status" value="1"/>
</dbReference>
<dbReference type="InterPro" id="IPR013784">
    <property type="entry name" value="Carb-bd-like_fold"/>
</dbReference>
<protein>
    <submittedName>
        <fullName evidence="19">TonB-dependent siderophore receptor</fullName>
    </submittedName>
</protein>
<evidence type="ECO:0000256" key="4">
    <source>
        <dbReference type="ARBA" id="ARBA00022452"/>
    </source>
</evidence>
<dbReference type="GO" id="GO:0030246">
    <property type="term" value="F:carbohydrate binding"/>
    <property type="evidence" value="ECO:0007669"/>
    <property type="project" value="InterPro"/>
</dbReference>
<gene>
    <name evidence="19" type="ORF">DXN05_01875</name>
</gene>
<evidence type="ECO:0000256" key="5">
    <source>
        <dbReference type="ARBA" id="ARBA00022496"/>
    </source>
</evidence>
<evidence type="ECO:0000256" key="15">
    <source>
        <dbReference type="RuleBase" id="RU003357"/>
    </source>
</evidence>
<evidence type="ECO:0000256" key="13">
    <source>
        <dbReference type="ARBA" id="ARBA00023237"/>
    </source>
</evidence>
<dbReference type="SUPFAM" id="SSF56935">
    <property type="entry name" value="Porins"/>
    <property type="match status" value="1"/>
</dbReference>
<dbReference type="PROSITE" id="PS52016">
    <property type="entry name" value="TONB_DEPENDENT_REC_3"/>
    <property type="match status" value="1"/>
</dbReference>
<keyword evidence="9" id="KW-0406">Ion transport</keyword>
<dbReference type="GO" id="GO:0015344">
    <property type="term" value="F:siderophore uptake transmembrane transporter activity"/>
    <property type="evidence" value="ECO:0007669"/>
    <property type="project" value="TreeGrafter"/>
</dbReference>
<evidence type="ECO:0000256" key="2">
    <source>
        <dbReference type="ARBA" id="ARBA00009810"/>
    </source>
</evidence>
<evidence type="ECO:0000256" key="6">
    <source>
        <dbReference type="ARBA" id="ARBA00022692"/>
    </source>
</evidence>
<dbReference type="InterPro" id="IPR010105">
    <property type="entry name" value="TonB_sidphr_rcpt"/>
</dbReference>
<evidence type="ECO:0000313" key="19">
    <source>
        <dbReference type="EMBL" id="RFM30603.1"/>
    </source>
</evidence>
<proteinExistence type="inferred from homology"/>
<feature type="domain" description="TonB-dependent receptor-like beta-barrel" evidence="17">
    <location>
        <begin position="334"/>
        <end position="783"/>
    </location>
</feature>
<dbReference type="Pfam" id="PF07715">
    <property type="entry name" value="Plug"/>
    <property type="match status" value="1"/>
</dbReference>
<dbReference type="InterPro" id="IPR036942">
    <property type="entry name" value="Beta-barrel_TonB_sf"/>
</dbReference>
<comment type="caution">
    <text evidence="19">The sequence shown here is derived from an EMBL/GenBank/DDBJ whole genome shotgun (WGS) entry which is preliminary data.</text>
</comment>
<sequence>MQVARKVKGLMFLGLLILFVNSAMAIDTEEPGGTISGKVTTADGTAAANVTIKITGTKKTTTTDEDGTFSFSNVASGSYSLEITLVGFGTVTQNVTVEKHKTATVQVQLTASEKQLEEVKVVSRGNKFAKTKSDYVARMPLSNLENPQVYTVISKELMQEQVITNQDDALRNVPGLYKIWGAVGRADGGGAYFASRGFNTQSAFRNGIAGRVSSNADAANLEKIESIKGPSATLFGSALTSYGGLINRVTKRPYDHLGGEVGYTFGSYGLNRVTADINTPLNKDKTVLFRLNTAYNDENSFQDYGYSKSYFLAPVITYKASDRLSFSLEAEFNNVTGTTPSLLYFNYSGDPAWNTTVSNLGATRADQLLVNYKRSYLSNDLALNSKTANVFGQMNYKISDQWTSQTNFTTTSNTSDGTMTWLYLLPGGTSATRNAWYNNASDKTIEIQQNFIGDFHIGSMRNRLVAGLDYYANDNITNYSYFSGYNTVFDTISFVHPNPNYTAFNKANVLPLFNGGAVYKVNGGNNIYSAYASDVLNITDALLVNAALRLDRFHNRGTYSADADATTGKFDQTALSPKFGIVYQVLKDKVSLFGNYQNSFSNKDGQDFEGKTFKPEQANQWEGGVKLNAFNGKLSSTLSYYDISVKNIVRTDPVHPNFSVQNGTQSSKGFEAEVIANPIKGVDISAGYAYNDSKYTESDPDVNGLRPVTAGPKHLVNFWASYHFSNETLKGLGIGFGGNYGSDNRSINSVSTGAFILPSYTVLNASVFYNKPSYRITLKMDNLTNEKYWNGWTTINPQMLRRFVASVAFKF</sequence>
<evidence type="ECO:0000256" key="1">
    <source>
        <dbReference type="ARBA" id="ARBA00004571"/>
    </source>
</evidence>
<name>A0A3E1NRQ6_9BACT</name>
<feature type="chain" id="PRO_5017570391" evidence="16">
    <location>
        <begin position="26"/>
        <end position="811"/>
    </location>
</feature>
<dbReference type="InterPro" id="IPR037066">
    <property type="entry name" value="Plug_dom_sf"/>
</dbReference>
<evidence type="ECO:0000256" key="14">
    <source>
        <dbReference type="PROSITE-ProRule" id="PRU01360"/>
    </source>
</evidence>
<accession>A0A3E1NRQ6</accession>
<dbReference type="GO" id="GO:0015891">
    <property type="term" value="P:siderophore transport"/>
    <property type="evidence" value="ECO:0007669"/>
    <property type="project" value="InterPro"/>
</dbReference>
<keyword evidence="5" id="KW-0410">Iron transport</keyword>
<dbReference type="Gene3D" id="2.170.130.10">
    <property type="entry name" value="TonB-dependent receptor, plug domain"/>
    <property type="match status" value="1"/>
</dbReference>
<dbReference type="Pfam" id="PF13715">
    <property type="entry name" value="CarbopepD_reg_2"/>
    <property type="match status" value="1"/>
</dbReference>
<evidence type="ECO:0000256" key="8">
    <source>
        <dbReference type="ARBA" id="ARBA00023004"/>
    </source>
</evidence>
<dbReference type="OrthoDB" id="9758472at2"/>
<dbReference type="PANTHER" id="PTHR32552">
    <property type="entry name" value="FERRICHROME IRON RECEPTOR-RELATED"/>
    <property type="match status" value="1"/>
</dbReference>
<keyword evidence="8" id="KW-0408">Iron</keyword>
<dbReference type="AlphaFoldDB" id="A0A3E1NRQ6"/>
<evidence type="ECO:0000256" key="11">
    <source>
        <dbReference type="ARBA" id="ARBA00023136"/>
    </source>
</evidence>
<evidence type="ECO:0000259" key="17">
    <source>
        <dbReference type="Pfam" id="PF00593"/>
    </source>
</evidence>
<dbReference type="InterPro" id="IPR039426">
    <property type="entry name" value="TonB-dep_rcpt-like"/>
</dbReference>
<dbReference type="Gene3D" id="2.40.170.20">
    <property type="entry name" value="TonB-dependent receptor, beta-barrel domain"/>
    <property type="match status" value="1"/>
</dbReference>
<evidence type="ECO:0000256" key="7">
    <source>
        <dbReference type="ARBA" id="ARBA00022729"/>
    </source>
</evidence>
<dbReference type="GO" id="GO:0009279">
    <property type="term" value="C:cell outer membrane"/>
    <property type="evidence" value="ECO:0007669"/>
    <property type="project" value="UniProtKB-SubCell"/>
</dbReference>
<evidence type="ECO:0000256" key="16">
    <source>
        <dbReference type="SAM" id="SignalP"/>
    </source>
</evidence>
<evidence type="ECO:0000256" key="9">
    <source>
        <dbReference type="ARBA" id="ARBA00023065"/>
    </source>
</evidence>
<evidence type="ECO:0000256" key="12">
    <source>
        <dbReference type="ARBA" id="ARBA00023170"/>
    </source>
</evidence>
<comment type="similarity">
    <text evidence="2 14 15">Belongs to the TonB-dependent receptor family.</text>
</comment>
<keyword evidence="3 14" id="KW-0813">Transport</keyword>
<comment type="subcellular location">
    <subcellularLocation>
        <location evidence="1 14">Cell outer membrane</location>
        <topology evidence="1 14">Multi-pass membrane protein</topology>
    </subcellularLocation>
</comment>